<evidence type="ECO:0000259" key="1">
    <source>
        <dbReference type="Pfam" id="PF00254"/>
    </source>
</evidence>
<dbReference type="Pfam" id="PF00254">
    <property type="entry name" value="FKBP_C"/>
    <property type="match status" value="1"/>
</dbReference>
<evidence type="ECO:0000313" key="2">
    <source>
        <dbReference type="EMBL" id="JAP90917.1"/>
    </source>
</evidence>
<keyword evidence="2" id="KW-0413">Isomerase</keyword>
<dbReference type="InterPro" id="IPR001179">
    <property type="entry name" value="PPIase_FKBP_dom"/>
</dbReference>
<name>A0A146K2I0_9EUKA</name>
<organism evidence="2">
    <name type="scientific">Trepomonas sp. PC1</name>
    <dbReference type="NCBI Taxonomy" id="1076344"/>
    <lineage>
        <taxon>Eukaryota</taxon>
        <taxon>Metamonada</taxon>
        <taxon>Diplomonadida</taxon>
        <taxon>Hexamitidae</taxon>
        <taxon>Hexamitinae</taxon>
        <taxon>Trepomonas</taxon>
    </lineage>
</organism>
<feature type="non-terminal residue" evidence="2">
    <location>
        <position position="1"/>
    </location>
</feature>
<accession>A0A146K2I0</accession>
<dbReference type="InterPro" id="IPR046357">
    <property type="entry name" value="PPIase_dom_sf"/>
</dbReference>
<dbReference type="SUPFAM" id="SSF54534">
    <property type="entry name" value="FKBP-like"/>
    <property type="match status" value="1"/>
</dbReference>
<reference evidence="2" key="1">
    <citation type="submission" date="2015-07" db="EMBL/GenBank/DDBJ databases">
        <title>Adaptation to a free-living lifestyle via gene acquisitions in the diplomonad Trepomonas sp. PC1.</title>
        <authorList>
            <person name="Xu F."/>
            <person name="Jerlstrom-Hultqvist J."/>
            <person name="Kolisko M."/>
            <person name="Simpson A.G.B."/>
            <person name="Roger A.J."/>
            <person name="Svard S.G."/>
            <person name="Andersson J.O."/>
        </authorList>
    </citation>
    <scope>NUCLEOTIDE SEQUENCE</scope>
    <source>
        <strain evidence="2">PC1</strain>
    </source>
</reference>
<feature type="domain" description="PPIase FKBP-type" evidence="1">
    <location>
        <begin position="251"/>
        <end position="307"/>
    </location>
</feature>
<gene>
    <name evidence="2" type="ORF">TPC1_17630</name>
</gene>
<proteinExistence type="predicted"/>
<dbReference type="Gene3D" id="3.10.50.40">
    <property type="match status" value="1"/>
</dbReference>
<dbReference type="GO" id="GO:0003755">
    <property type="term" value="F:peptidyl-prolyl cis-trans isomerase activity"/>
    <property type="evidence" value="ECO:0007669"/>
    <property type="project" value="InterPro"/>
</dbReference>
<sequence>IISCISFHQLMAQQPPQLDEIEEFEEYNFEDEDEEEQECSCCGSQISESKYDNYDPKTTEQFIAYKLRPNQKIEGDIPPNVSIVLTGASLACNNFTEGKHVVIFRCCGHDGVIARLIPNMMETVQLDISIPPRSVSQFYQFELIGEGEVDVIGMAYQVDDDSQIEPDESDEHEHDHCHEDCHKQCDDKQCHNKHCHDCKDCAKPDLQPKANPNEAFYASQALAKAQELKIDRSLNRTTVSVEDKTPGTGKTAMKNAKVALKYKIYKDNKIIDQSPENQLFCCKLNEEQVSAGFLRLILGMREGGIRTGTGSQKEIVGEGEGKLQVELELKKVE</sequence>
<dbReference type="AlphaFoldDB" id="A0A146K2I0"/>
<protein>
    <submittedName>
        <fullName evidence="2">FKBP-type peptidyl-prolyl cis-trans isomerase</fullName>
    </submittedName>
</protein>
<dbReference type="EMBL" id="GDID01005689">
    <property type="protein sequence ID" value="JAP90917.1"/>
    <property type="molecule type" value="Transcribed_RNA"/>
</dbReference>